<name>Q4C8K6_CROWT</name>
<keyword evidence="3" id="KW-1185">Reference proteome</keyword>
<protein>
    <submittedName>
        <fullName evidence="2">Pentapeptide repeat</fullName>
    </submittedName>
</protein>
<comment type="caution">
    <text evidence="2">The sequence shown here is derived from an EMBL/GenBank/DDBJ whole genome shotgun (WGS) entry which is preliminary data.</text>
</comment>
<dbReference type="Gene3D" id="2.160.20.80">
    <property type="entry name" value="E3 ubiquitin-protein ligase SopA"/>
    <property type="match status" value="1"/>
</dbReference>
<sequence>MKRWWKKRKKTKVEVKKIWQESGKGEKRIIWEKPKVSSIRKFADWWETTPVEKFLEDVDYLLKKSAFLSVISLLAQITIIISLITWITGIEERRENEIFATWQVVNQASGKGDKTGAVKIGLERLLKNDFSLAGLNLSNTQLYGANLEGAELWGTNLQGAGLVSANLEGVYLGGGNLKGANLREANLQKANLSGAENLTNQQIKQACFWEKTSQRNIETYLKQTTNG</sequence>
<dbReference type="PANTHER" id="PTHR14136:SF17">
    <property type="entry name" value="BTB_POZ DOMAIN-CONTAINING PROTEIN KCTD9"/>
    <property type="match status" value="1"/>
</dbReference>
<dbReference type="OrthoDB" id="518112at2"/>
<dbReference type="PANTHER" id="PTHR14136">
    <property type="entry name" value="BTB_POZ DOMAIN-CONTAINING PROTEIN KCTD9"/>
    <property type="match status" value="1"/>
</dbReference>
<dbReference type="KEGG" id="cwa:CwatDRAFT_5377"/>
<dbReference type="EMBL" id="AADV02000002">
    <property type="protein sequence ID" value="EAM52265.1"/>
    <property type="molecule type" value="Genomic_DNA"/>
</dbReference>
<evidence type="ECO:0000313" key="2">
    <source>
        <dbReference type="EMBL" id="EAM52265.1"/>
    </source>
</evidence>
<keyword evidence="1" id="KW-0812">Transmembrane</keyword>
<keyword evidence="1" id="KW-0472">Membrane</keyword>
<reference evidence="2" key="2">
    <citation type="submission" date="2005-06" db="EMBL/GenBank/DDBJ databases">
        <title>Sequencing of the draft genome and assembly of Crocosphaera watsonii WH 8501.</title>
        <authorList>
            <consortium name="US DOE Joint Genome Institute (JGI-PGF)"/>
            <person name="Copeland A."/>
            <person name="Lucas S."/>
            <person name="Lapidus A."/>
            <person name="Barry K."/>
            <person name="Detter C."/>
            <person name="Glavina T."/>
            <person name="Hammon N."/>
            <person name="Israni S."/>
            <person name="Pitluck S."/>
            <person name="Richardson P."/>
        </authorList>
    </citation>
    <scope>NUCLEOTIDE SEQUENCE [LARGE SCALE GENOMIC DNA]</scope>
    <source>
        <strain evidence="2">WH 8501</strain>
    </source>
</reference>
<feature type="transmembrane region" description="Helical" evidence="1">
    <location>
        <begin position="66"/>
        <end position="87"/>
    </location>
</feature>
<reference evidence="2" key="1">
    <citation type="submission" date="2004-02" db="EMBL/GenBank/DDBJ databases">
        <authorList>
            <consortium name="DOE Joint Genome Institute"/>
        </authorList>
    </citation>
    <scope>NUCLEOTIDE SEQUENCE [LARGE SCALE GENOMIC DNA]</scope>
    <source>
        <strain evidence="2">WH 8501</strain>
    </source>
</reference>
<proteinExistence type="predicted"/>
<keyword evidence="1" id="KW-1133">Transmembrane helix</keyword>
<organism evidence="2 3">
    <name type="scientific">Crocosphaera watsonii WH 8501</name>
    <dbReference type="NCBI Taxonomy" id="165597"/>
    <lineage>
        <taxon>Bacteria</taxon>
        <taxon>Bacillati</taxon>
        <taxon>Cyanobacteriota</taxon>
        <taxon>Cyanophyceae</taxon>
        <taxon>Oscillatoriophycideae</taxon>
        <taxon>Chroococcales</taxon>
        <taxon>Aphanothecaceae</taxon>
        <taxon>Crocosphaera</taxon>
    </lineage>
</organism>
<evidence type="ECO:0000256" key="1">
    <source>
        <dbReference type="SAM" id="Phobius"/>
    </source>
</evidence>
<dbReference type="InterPro" id="IPR051082">
    <property type="entry name" value="Pentapeptide-BTB/POZ_domain"/>
</dbReference>
<gene>
    <name evidence="2" type="ORF">CwatDRAFT_5377</name>
</gene>
<dbReference type="Pfam" id="PF00805">
    <property type="entry name" value="Pentapeptide"/>
    <property type="match status" value="2"/>
</dbReference>
<dbReference type="Proteomes" id="UP000003922">
    <property type="component" value="Unassembled WGS sequence"/>
</dbReference>
<dbReference type="AlphaFoldDB" id="Q4C8K6"/>
<accession>Q4C8K6</accession>
<dbReference type="InterPro" id="IPR001646">
    <property type="entry name" value="5peptide_repeat"/>
</dbReference>
<dbReference type="SUPFAM" id="SSF141571">
    <property type="entry name" value="Pentapeptide repeat-like"/>
    <property type="match status" value="1"/>
</dbReference>
<reference evidence="2" key="3">
    <citation type="submission" date="2016-12" db="EMBL/GenBank/DDBJ databases">
        <title>Annotation of the draft genome assembly of Crocosphaera watsonii WH 8501.</title>
        <authorList>
            <consortium name="US DOE Joint Genome Institute (JGI-ORNL)"/>
            <person name="Larimer F."/>
            <person name="Land M."/>
        </authorList>
    </citation>
    <scope>NUCLEOTIDE SEQUENCE</scope>
    <source>
        <strain evidence="2">WH 8501</strain>
    </source>
</reference>
<evidence type="ECO:0000313" key="3">
    <source>
        <dbReference type="Proteomes" id="UP000003922"/>
    </source>
</evidence>